<reference evidence="2 3" key="1">
    <citation type="submission" date="2023-08" db="EMBL/GenBank/DDBJ databases">
        <title>A Necator americanus chromosomal reference genome.</title>
        <authorList>
            <person name="Ilik V."/>
            <person name="Petrzelkova K.J."/>
            <person name="Pardy F."/>
            <person name="Fuh T."/>
            <person name="Niatou-Singa F.S."/>
            <person name="Gouil Q."/>
            <person name="Baker L."/>
            <person name="Ritchie M.E."/>
            <person name="Jex A.R."/>
            <person name="Gazzola D."/>
            <person name="Li H."/>
            <person name="Toshio Fujiwara R."/>
            <person name="Zhan B."/>
            <person name="Aroian R.V."/>
            <person name="Pafco B."/>
            <person name="Schwarz E.M."/>
        </authorList>
    </citation>
    <scope>NUCLEOTIDE SEQUENCE [LARGE SCALE GENOMIC DNA]</scope>
    <source>
        <strain evidence="2 3">Aroian</strain>
        <tissue evidence="2">Whole animal</tissue>
    </source>
</reference>
<keyword evidence="1" id="KW-0472">Membrane</keyword>
<feature type="transmembrane region" description="Helical" evidence="1">
    <location>
        <begin position="28"/>
        <end position="51"/>
    </location>
</feature>
<dbReference type="PANTHER" id="PTHR31895">
    <property type="entry name" value="PROTEIN CBG03177-RELATED"/>
    <property type="match status" value="1"/>
</dbReference>
<keyword evidence="3" id="KW-1185">Reference proteome</keyword>
<keyword evidence="1" id="KW-0812">Transmembrane</keyword>
<dbReference type="EMBL" id="JAVFWL010000002">
    <property type="protein sequence ID" value="KAK6738937.1"/>
    <property type="molecule type" value="Genomic_DNA"/>
</dbReference>
<comment type="caution">
    <text evidence="2">The sequence shown here is derived from an EMBL/GenBank/DDBJ whole genome shotgun (WGS) entry which is preliminary data.</text>
</comment>
<sequence>MTEHPVGKKRLDCCCPVSLAINASVGKLFIISTATMCTAFALGLILLVTLTEQTSVTRTKRQCPCAYFPPSSCSCRASLTPRCTCEQQPSVNQPVVFTNPFATADILPQQPAIGQEPSLLPDNISTLSPQLQEVFVDIPFLMPGPVSTGTSQPQLQEVPTTQPTLVSEQGAGEVTQSSIFVTPPSLIPGPISPGAPFPQDATINQVIIDGLAAASSQSQQLNQGASTFPINSIQTPGQLQCVPACMPKCDPQCILEQELLQYDWSQMATGTTPQPKSVGIRPLKVNIVMDDPSQSYPKCKYGCAQQCAQQCGMRSDQEYCLKMCENSCEKSCLSKA</sequence>
<accession>A0ABR1CKM0</accession>
<evidence type="ECO:0000256" key="1">
    <source>
        <dbReference type="SAM" id="Phobius"/>
    </source>
</evidence>
<keyword evidence="1" id="KW-1133">Transmembrane helix</keyword>
<evidence type="ECO:0000313" key="3">
    <source>
        <dbReference type="Proteomes" id="UP001303046"/>
    </source>
</evidence>
<evidence type="ECO:0000313" key="2">
    <source>
        <dbReference type="EMBL" id="KAK6738937.1"/>
    </source>
</evidence>
<dbReference type="PANTHER" id="PTHR31895:SF11">
    <property type="entry name" value="PRION-LIKE-(Q_N-RICH)-DOMAIN-BEARING PROTEIN"/>
    <property type="match status" value="1"/>
</dbReference>
<name>A0ABR1CKM0_NECAM</name>
<gene>
    <name evidence="2" type="primary">Necator_chrII.g8603</name>
    <name evidence="2" type="ORF">RB195_020808</name>
</gene>
<organism evidence="2 3">
    <name type="scientific">Necator americanus</name>
    <name type="common">Human hookworm</name>
    <dbReference type="NCBI Taxonomy" id="51031"/>
    <lineage>
        <taxon>Eukaryota</taxon>
        <taxon>Metazoa</taxon>
        <taxon>Ecdysozoa</taxon>
        <taxon>Nematoda</taxon>
        <taxon>Chromadorea</taxon>
        <taxon>Rhabditida</taxon>
        <taxon>Rhabditina</taxon>
        <taxon>Rhabditomorpha</taxon>
        <taxon>Strongyloidea</taxon>
        <taxon>Ancylostomatidae</taxon>
        <taxon>Bunostominae</taxon>
        <taxon>Necator</taxon>
    </lineage>
</organism>
<dbReference type="Proteomes" id="UP001303046">
    <property type="component" value="Unassembled WGS sequence"/>
</dbReference>
<proteinExistence type="predicted"/>
<protein>
    <submittedName>
        <fullName evidence="2">Uncharacterized protein</fullName>
    </submittedName>
</protein>